<feature type="domain" description="Endoribonuclease YicC-like C-terminal" evidence="7">
    <location>
        <begin position="173"/>
        <end position="293"/>
    </location>
</feature>
<evidence type="ECO:0000259" key="7">
    <source>
        <dbReference type="Pfam" id="PF08340"/>
    </source>
</evidence>
<evidence type="ECO:0000256" key="4">
    <source>
        <dbReference type="ARBA" id="ARBA00022801"/>
    </source>
</evidence>
<comment type="cofactor">
    <cofactor evidence="1">
        <name>a divalent metal cation</name>
        <dbReference type="ChEBI" id="CHEBI:60240"/>
    </cofactor>
</comment>
<dbReference type="PANTHER" id="PTHR30636">
    <property type="entry name" value="UPF0701 PROTEIN YICC"/>
    <property type="match status" value="1"/>
</dbReference>
<evidence type="ECO:0000313" key="8">
    <source>
        <dbReference type="EMBL" id="MSS43853.1"/>
    </source>
</evidence>
<dbReference type="RefSeq" id="WP_154484531.1">
    <property type="nucleotide sequence ID" value="NZ_VULR01000012.1"/>
</dbReference>
<evidence type="ECO:0000256" key="5">
    <source>
        <dbReference type="ARBA" id="ARBA00035648"/>
    </source>
</evidence>
<dbReference type="InterPro" id="IPR013527">
    <property type="entry name" value="YicC-like_N"/>
</dbReference>
<dbReference type="InterPro" id="IPR013551">
    <property type="entry name" value="YicC-like_C"/>
</dbReference>
<proteinExistence type="inferred from homology"/>
<evidence type="ECO:0000259" key="6">
    <source>
        <dbReference type="Pfam" id="PF03755"/>
    </source>
</evidence>
<comment type="similarity">
    <text evidence="5">Belongs to the YicC/YloC family.</text>
</comment>
<keyword evidence="2" id="KW-0540">Nuclease</keyword>
<dbReference type="NCBIfam" id="TIGR00255">
    <property type="entry name" value="YicC/YloC family endoribonuclease"/>
    <property type="match status" value="1"/>
</dbReference>
<accession>A0A844FID1</accession>
<feature type="domain" description="Endoribonuclease YicC-like N-terminal" evidence="6">
    <location>
        <begin position="3"/>
        <end position="156"/>
    </location>
</feature>
<dbReference type="Pfam" id="PF08340">
    <property type="entry name" value="YicC-like_C"/>
    <property type="match status" value="1"/>
</dbReference>
<name>A0A844FID1_9FIRM</name>
<evidence type="ECO:0000313" key="9">
    <source>
        <dbReference type="Proteomes" id="UP000462760"/>
    </source>
</evidence>
<dbReference type="Proteomes" id="UP000462760">
    <property type="component" value="Unassembled WGS sequence"/>
</dbReference>
<dbReference type="PANTHER" id="PTHR30636:SF3">
    <property type="entry name" value="UPF0701 PROTEIN YICC"/>
    <property type="match status" value="1"/>
</dbReference>
<organism evidence="8 9">
    <name type="scientific">Anaerosalibacter bizertensis</name>
    <dbReference type="NCBI Taxonomy" id="932217"/>
    <lineage>
        <taxon>Bacteria</taxon>
        <taxon>Bacillati</taxon>
        <taxon>Bacillota</taxon>
        <taxon>Tissierellia</taxon>
        <taxon>Tissierellales</taxon>
        <taxon>Sporanaerobacteraceae</taxon>
        <taxon>Anaerosalibacter</taxon>
    </lineage>
</organism>
<dbReference type="GO" id="GO:0016787">
    <property type="term" value="F:hydrolase activity"/>
    <property type="evidence" value="ECO:0007669"/>
    <property type="project" value="UniProtKB-KW"/>
</dbReference>
<keyword evidence="3" id="KW-0255">Endonuclease</keyword>
<comment type="caution">
    <text evidence="8">The sequence shown here is derived from an EMBL/GenBank/DDBJ whole genome shotgun (WGS) entry which is preliminary data.</text>
</comment>
<reference evidence="8 9" key="1">
    <citation type="submission" date="2019-08" db="EMBL/GenBank/DDBJ databases">
        <title>In-depth cultivation of the pig gut microbiome towards novel bacterial diversity and tailored functional studies.</title>
        <authorList>
            <person name="Wylensek D."/>
            <person name="Hitch T.C.A."/>
            <person name="Clavel T."/>
        </authorList>
    </citation>
    <scope>NUCLEOTIDE SEQUENCE [LARGE SCALE GENOMIC DNA]</scope>
    <source>
        <strain evidence="8 9">Med78-601-WT-4W-RMD-3</strain>
    </source>
</reference>
<dbReference type="OrthoDB" id="9771229at2"/>
<protein>
    <submittedName>
        <fullName evidence="8">YicC family protein</fullName>
    </submittedName>
</protein>
<dbReference type="EMBL" id="VULR01000012">
    <property type="protein sequence ID" value="MSS43853.1"/>
    <property type="molecule type" value="Genomic_DNA"/>
</dbReference>
<evidence type="ECO:0000256" key="3">
    <source>
        <dbReference type="ARBA" id="ARBA00022759"/>
    </source>
</evidence>
<sequence length="293" mass="34341">MLMSMTGFGRGESSDKIHNFNVEIKSLNHRYNDIIIKMPKHINYMEENIKRLIKKNIKRGRIEVYIDLEYVDDNNIDVKVDIPLALAYKEALERMANTLNINEKITINHIVRMPEIVKTERKKDDENEIWLCLKEALEEALDNLIDMRSKEGNQLAYDIKEKALNIKNMVREIEERAPLVVVEYKEKLEDRVEELLNNKYELDESRLANEVVFFADKSSVDEEIVRLYSHIDQLTECLNSNESVGRKLDFLVQEMNREINTIGSKSSDIAISRLVVEVKSEIEKIREQIQNVE</sequence>
<dbReference type="InterPro" id="IPR005229">
    <property type="entry name" value="YicC/YloC-like"/>
</dbReference>
<gene>
    <name evidence="8" type="ORF">FYJ27_08965</name>
</gene>
<dbReference type="AlphaFoldDB" id="A0A844FID1"/>
<evidence type="ECO:0000256" key="2">
    <source>
        <dbReference type="ARBA" id="ARBA00022722"/>
    </source>
</evidence>
<dbReference type="GO" id="GO:0004521">
    <property type="term" value="F:RNA endonuclease activity"/>
    <property type="evidence" value="ECO:0007669"/>
    <property type="project" value="InterPro"/>
</dbReference>
<dbReference type="Pfam" id="PF03755">
    <property type="entry name" value="YicC-like_N"/>
    <property type="match status" value="1"/>
</dbReference>
<evidence type="ECO:0000256" key="1">
    <source>
        <dbReference type="ARBA" id="ARBA00001968"/>
    </source>
</evidence>
<keyword evidence="4" id="KW-0378">Hydrolase</keyword>